<protein>
    <recommendedName>
        <fullName evidence="2">Pesticidal crystal protein Cry22Aa Ig-like domain-containing protein</fullName>
    </recommendedName>
</protein>
<gene>
    <name evidence="3" type="ordered locus">SSIL_3338</name>
</gene>
<dbReference type="EMBL" id="AP012157">
    <property type="protein sequence ID" value="BAK17761.1"/>
    <property type="molecule type" value="Genomic_DNA"/>
</dbReference>
<dbReference type="KEGG" id="siv:SSIL_3338"/>
<keyword evidence="1" id="KW-0732">Signal</keyword>
<dbReference type="Pfam" id="PF16403">
    <property type="entry name" value="Bact_surface_Ig-like"/>
    <property type="match status" value="1"/>
</dbReference>
<keyword evidence="4" id="KW-1185">Reference proteome</keyword>
<evidence type="ECO:0000313" key="4">
    <source>
        <dbReference type="Proteomes" id="UP000006691"/>
    </source>
</evidence>
<dbReference type="Gene3D" id="2.60.40.2340">
    <property type="match status" value="1"/>
</dbReference>
<dbReference type="HOGENOM" id="CLU_259270_0_0_9"/>
<organism evidence="3 4">
    <name type="scientific">Solibacillus silvestris (strain StLB046)</name>
    <name type="common">Bacillus silvestris</name>
    <dbReference type="NCBI Taxonomy" id="1002809"/>
    <lineage>
        <taxon>Bacteria</taxon>
        <taxon>Bacillati</taxon>
        <taxon>Bacillota</taxon>
        <taxon>Bacilli</taxon>
        <taxon>Bacillales</taxon>
        <taxon>Caryophanaceae</taxon>
        <taxon>Solibacillus</taxon>
    </lineage>
</organism>
<dbReference type="InterPro" id="IPR013783">
    <property type="entry name" value="Ig-like_fold"/>
</dbReference>
<feature type="domain" description="Pesticidal crystal protein Cry22Aa Ig-like" evidence="2">
    <location>
        <begin position="518"/>
        <end position="590"/>
    </location>
</feature>
<reference evidence="3 4" key="2">
    <citation type="journal article" date="2012" name="J. Biosci. Bioeng.">
        <title>Complete genome sequence and characterization of the N-acylhomoserine lactone-degrading gene of the potato leaf-associated Solibacillus silvestris.</title>
        <authorList>
            <person name="Morohoshi T."/>
            <person name="Tominaga Y."/>
            <person name="Someya N."/>
            <person name="Ikeda T."/>
        </authorList>
    </citation>
    <scope>NUCLEOTIDE SEQUENCE [LARGE SCALE GENOMIC DNA]</scope>
    <source>
        <strain evidence="3 4">StLB046</strain>
    </source>
</reference>
<proteinExistence type="predicted"/>
<dbReference type="InterPro" id="IPR032179">
    <property type="entry name" value="Cry22Aa_Ig-like"/>
</dbReference>
<evidence type="ECO:0000256" key="1">
    <source>
        <dbReference type="SAM" id="SignalP"/>
    </source>
</evidence>
<reference evidence="4" key="1">
    <citation type="submission" date="2011-04" db="EMBL/GenBank/DDBJ databases">
        <title>Genome sequence of Solibacillus silvestris StLB046.</title>
        <authorList>
            <person name="Morohoshi T."/>
            <person name="Someya N."/>
            <person name="Ikeda T."/>
        </authorList>
    </citation>
    <scope>NUCLEOTIDE SEQUENCE [LARGE SCALE GENOMIC DNA]</scope>
    <source>
        <strain evidence="4">StLB046</strain>
    </source>
</reference>
<evidence type="ECO:0000313" key="3">
    <source>
        <dbReference type="EMBL" id="BAK17761.1"/>
    </source>
</evidence>
<accession>F2F3W3</accession>
<dbReference type="STRING" id="1002809.SSIL_3338"/>
<dbReference type="PATRIC" id="fig|1002809.3.peg.3378"/>
<dbReference type="eggNOG" id="COG4257">
    <property type="taxonomic scope" value="Bacteria"/>
</dbReference>
<sequence length="1328" mass="143157">MKKLISILMIFLLIISTIGPLPTPTATAETVDFPGSVSESTTETGTIIVTMNETGYTLTLHKHPDNSSGQAQVGTAITNYDINEEKKFTGVAPGLYIVRATKSASEGKPAVVKTSDKVQITPAALSVGTSGSFNIISPATDPYKLEITGLTGQKVRLYNNDSNTLVRELPVTTAGTVTFDTNNGALTFPAGSKYQVTQIVDGAESLKSTYITVQPNTVVIEKVDGKDSGPNNDAGQILVKNTKSGNTLELLRDGTVVDTRTASSTEYTFTALAAGSYRVRQIENGVASKEPSSNLVMIKNEQIPNISLNAGENYAIRYTIDATNKVTKMLYNEPGYTVSYKNGKVYTGTTAKTFCEESVTTEAGDTACTPVLKIEISGQPTIAGEAEKYTPPGKYTITYKATDLTDLNLTSTVVRNITVYPNKVNLSSVNTDPTLPNDTTGELKVHGVFAGAKLSLFQRLADGSIEQVPVVPERLNEGEYTFKNIPVGDNYYVVQEVNGVASDSSEEVDIKDDTPPVLKLTGEPEITLEVGDRYEDAGATATDNITPSSELDIITAGTVNTSMPGVYTITYNVTDKAGNRAVTIARTVKVKPRPVTAIGGIATTGEIGVKDIFPGVVDRKTTVTLYKFDTDSGGNEVITRVATRVLTNNEITFVLRKYGPGRYYVTQTVNGQESRQSNIVEIVDTDRPYITLNGVETVQLVYGEAFLPYYDGTKFIDPGANADDYLEANELRLKAILVGPNNTPIGLPTEAIGRLINFPDTVLPVPGMYKITYSATAPRGSTGDNKHRKIELAPPKVTGVLAGKAGEGKINVINGLFEHASAKTTVTLYNSYGQKMQSQTINTGKTAHFTDVPAGLGYYVTQTVNGIESAPSISVNVSLFNEAPASSIISSFEFESLKAVGAIDHTAGTITVTVPKGTDRTKLAPVIKTNNDPVNTITVSPLSGVAQNFMLPVTYTVTTNTVDKTISKTYIVTVVEAAASSDMWTGAVQKNIAIGTNSHYTLTANEKAAAIEKGIAFLSNDLSIYIPAPNIIESKVPTLSIQQPAVSTIYRSADPAWAKSITNPVEVQWGGESSFYQPIEMELNNATGKVFSKLVRNAKNELYAIVQPSYKASGKTVGLVSEPGLYALIDDVAKPYIQELGNGSYRIYPMTPGSAIYYTTNSRHISYDKSASLKAGNYSLNHSDINLEQWNTYTDYETLTISGNELYAVAVKDQIISPVSIFQSVSYSSWSRDVKQVEANKIWHVKFNARVEKKALYNDSIYVTDDSTGGIVPTKLVLGSDGQSIDVVPAVSYSRNKHYTLWVTKQIKGNTINKQFLGRPTKLTFTVK</sequence>
<name>F2F3W3_SOLSS</name>
<dbReference type="Proteomes" id="UP000006691">
    <property type="component" value="Chromosome"/>
</dbReference>
<feature type="chain" id="PRO_5003276932" description="Pesticidal crystal protein Cry22Aa Ig-like domain-containing protein" evidence="1">
    <location>
        <begin position="29"/>
        <end position="1328"/>
    </location>
</feature>
<feature type="signal peptide" evidence="1">
    <location>
        <begin position="1"/>
        <end position="28"/>
    </location>
</feature>
<dbReference type="RefSeq" id="WP_014824703.1">
    <property type="nucleotide sequence ID" value="NC_018065.1"/>
</dbReference>
<dbReference type="Gene3D" id="2.60.40.10">
    <property type="entry name" value="Immunoglobulins"/>
    <property type="match status" value="1"/>
</dbReference>
<evidence type="ECO:0000259" key="2">
    <source>
        <dbReference type="Pfam" id="PF16403"/>
    </source>
</evidence>